<accession>A0A0L7QNW3</accession>
<dbReference type="EMBL" id="KQ414843">
    <property type="protein sequence ID" value="KOC60313.1"/>
    <property type="molecule type" value="Genomic_DNA"/>
</dbReference>
<feature type="compositionally biased region" description="Basic and acidic residues" evidence="2">
    <location>
        <begin position="393"/>
        <end position="418"/>
    </location>
</feature>
<dbReference type="GO" id="GO:0031032">
    <property type="term" value="P:actomyosin structure organization"/>
    <property type="evidence" value="ECO:0007669"/>
    <property type="project" value="TreeGrafter"/>
</dbReference>
<dbReference type="PANTHER" id="PTHR45615:SF36">
    <property type="entry name" value="MYOSIN HEAVY CHAIN-LIKE, ISOFORM B-RELATED"/>
    <property type="match status" value="1"/>
</dbReference>
<feature type="region of interest" description="Disordered" evidence="2">
    <location>
        <begin position="1325"/>
        <end position="1371"/>
    </location>
</feature>
<dbReference type="Pfam" id="PF00612">
    <property type="entry name" value="IQ"/>
    <property type="match status" value="1"/>
</dbReference>
<dbReference type="Proteomes" id="UP000053825">
    <property type="component" value="Unassembled WGS sequence"/>
</dbReference>
<proteinExistence type="predicted"/>
<name>A0A0L7QNW3_9HYME</name>
<dbReference type="InterPro" id="IPR000048">
    <property type="entry name" value="IQ_motif_EF-hand-BS"/>
</dbReference>
<keyword evidence="4" id="KW-1185">Reference proteome</keyword>
<dbReference type="GO" id="GO:0016460">
    <property type="term" value="C:myosin II complex"/>
    <property type="evidence" value="ECO:0007669"/>
    <property type="project" value="TreeGrafter"/>
</dbReference>
<dbReference type="Gene3D" id="1.20.5.340">
    <property type="match status" value="1"/>
</dbReference>
<dbReference type="SUPFAM" id="SSF52540">
    <property type="entry name" value="P-loop containing nucleoside triphosphate hydrolases"/>
    <property type="match status" value="1"/>
</dbReference>
<feature type="region of interest" description="Disordered" evidence="2">
    <location>
        <begin position="438"/>
        <end position="478"/>
    </location>
</feature>
<dbReference type="InterPro" id="IPR027417">
    <property type="entry name" value="P-loop_NTPase"/>
</dbReference>
<dbReference type="GO" id="GO:0032982">
    <property type="term" value="C:myosin filament"/>
    <property type="evidence" value="ECO:0007669"/>
    <property type="project" value="TreeGrafter"/>
</dbReference>
<dbReference type="PROSITE" id="PS50096">
    <property type="entry name" value="IQ"/>
    <property type="match status" value="1"/>
</dbReference>
<evidence type="ECO:0000256" key="1">
    <source>
        <dbReference type="SAM" id="Coils"/>
    </source>
</evidence>
<evidence type="ECO:0000313" key="4">
    <source>
        <dbReference type="Proteomes" id="UP000053825"/>
    </source>
</evidence>
<protein>
    <submittedName>
        <fullName evidence="3">Unconventional myosin-XVIIIa</fullName>
    </submittedName>
</protein>
<dbReference type="PANTHER" id="PTHR45615">
    <property type="entry name" value="MYOSIN HEAVY CHAIN, NON-MUSCLE"/>
    <property type="match status" value="1"/>
</dbReference>
<feature type="coiled-coil region" evidence="1">
    <location>
        <begin position="739"/>
        <end position="836"/>
    </location>
</feature>
<feature type="compositionally biased region" description="Polar residues" evidence="2">
    <location>
        <begin position="1"/>
        <end position="12"/>
    </location>
</feature>
<feature type="compositionally biased region" description="Basic and acidic residues" evidence="2">
    <location>
        <begin position="446"/>
        <end position="460"/>
    </location>
</feature>
<organism evidence="3 4">
    <name type="scientific">Habropoda laboriosa</name>
    <dbReference type="NCBI Taxonomy" id="597456"/>
    <lineage>
        <taxon>Eukaryota</taxon>
        <taxon>Metazoa</taxon>
        <taxon>Ecdysozoa</taxon>
        <taxon>Arthropoda</taxon>
        <taxon>Hexapoda</taxon>
        <taxon>Insecta</taxon>
        <taxon>Pterygota</taxon>
        <taxon>Neoptera</taxon>
        <taxon>Endopterygota</taxon>
        <taxon>Hymenoptera</taxon>
        <taxon>Apocrita</taxon>
        <taxon>Aculeata</taxon>
        <taxon>Apoidea</taxon>
        <taxon>Anthophila</taxon>
        <taxon>Apidae</taxon>
        <taxon>Habropoda</taxon>
    </lineage>
</organism>
<evidence type="ECO:0000313" key="3">
    <source>
        <dbReference type="EMBL" id="KOC60313.1"/>
    </source>
</evidence>
<dbReference type="Gene3D" id="1.20.5.4820">
    <property type="match status" value="1"/>
</dbReference>
<feature type="compositionally biased region" description="Polar residues" evidence="2">
    <location>
        <begin position="37"/>
        <end position="67"/>
    </location>
</feature>
<keyword evidence="1" id="KW-0175">Coiled coil</keyword>
<dbReference type="GO" id="GO:0005737">
    <property type="term" value="C:cytoplasm"/>
    <property type="evidence" value="ECO:0007669"/>
    <property type="project" value="TreeGrafter"/>
</dbReference>
<feature type="region of interest" description="Disordered" evidence="2">
    <location>
        <begin position="390"/>
        <end position="418"/>
    </location>
</feature>
<dbReference type="STRING" id="597456.A0A0L7QNW3"/>
<gene>
    <name evidence="3" type="ORF">WH47_08685</name>
</gene>
<reference evidence="3 4" key="1">
    <citation type="submission" date="2015-07" db="EMBL/GenBank/DDBJ databases">
        <title>The genome of Habropoda laboriosa.</title>
        <authorList>
            <person name="Pan H."/>
            <person name="Kapheim K."/>
        </authorList>
    </citation>
    <scope>NUCLEOTIDE SEQUENCE [LARGE SCALE GENOMIC DNA]</scope>
    <source>
        <strain evidence="3">0110345459</strain>
    </source>
</reference>
<feature type="region of interest" description="Disordered" evidence="2">
    <location>
        <begin position="1"/>
        <end position="111"/>
    </location>
</feature>
<sequence>MLDNVTKWSRNGGSRLVKAKSNPNVSNPPLSVVKKQQILSDQNRATSTSKSQRLAKTTLPSRTTGKIASNDPVRRSANEACKTSSADPAKSRTSCPNKSRRSTSDGRSDTAKCAAAPANMWSEKKQVTRSISSTASCTILEDRTLLKKGLSYVPAKVPKKPEALRKKASLDRSASLGCVSIGDSYKMTSSFSFESAKQQTIVEKERKQEIPRRKTMNRSTSLWNVQTISRSDASGNRRTFGVSSRPSKIPLLTHRNIRVGRSLADLSQVDRAVEPTMQPVLFNEVDLDRSMDERIYENCREAFGCTLTENRQPTRTYTSNLEERVARLMAQLDDDVDVDEQQARTTSVDYVDSAAPPHRTTSLYEIRDVDVKQCDESIGKPLEAEQYTATVIRIEDSPGETEEKKIEDSEKTDNLDELKNPVDKRFRCRLEYEEIEKQNVTKSSKKKETSSIQELRKNWEKQSGSSSIKEPEQKRDYVSPAVSNVETPKATTCQRNDEIRQEVKRKQSVGKRAKDIEHLVNFFNCKNAEASKEVKDPWIKARSTSDSATIEPVNTTLKKSVDVKNYYNGYTSDGNCSEDSGHMSNENEVEWKDSVVQSGETREFEKEEFFEQNELDGIGVYDGASIVSSLETEKKTVIVRSTISTSSGASSIESCKGENIFFRPGILERLEDQRDEKLTGHITLLQARCRGYLARRKLNTLKLQDLAVRCIQRNVRKWMSVREWPWWRLYVKVAPLLNVHRTEDQLKAKTEELEILRAKVERLEQERNHLKHDNDKLEAKLSEMTADFAEEHSTSTLAAERIDAETSERLRLERELQDVTEENKNLQQTTERLEMELLYARAADLNSVVSDVEDGEDGGVYKQRYEHAVRELEFTKRKMAQQHEDDLEQLVGLKKQLEKKLADAYEEVEEQRQVVGQWKRRVQKLNGEMHDLRLLLEEQTARNNLLEKKQRKFDSETQNLMNDLRQEKAQRERLAREKEIAIAEKFTIEQNLSDARLEIDLKEERLRTLSQELEELTFSGKTEEEVAQLKKAKHELEKRTKDQEEELDDLADMRGNALKKVKALESQLENEHEERTILLREKHELERRLVAIEEQDRTERAVEAETMHRLKRDLKRTKALLRDAQTMLERSKGDSTGKAALRQLKNQLEDAECARAAAVKAKQALEQELNETQATLEEALRQRSEAEERANVATRERTELLSQLEENEEELAEVLKKYRAAVQQVSAEQGQLQEAQVQIAMLDAEKASLKDQLSELSQRLESVEQLGDPTANSLATRRLEFRAKELESKLELEQTTRARLETQIARLKENVEKLQTETALLRTKEQSAQDAARRLQRSLREAKEEASSAQAREQESTRARRELEKSLEATEAETKVARDDLRLALQRIDDLQSAIQGELDLDCSEEGTTENSDRYWIYSFCTILEI</sequence>
<evidence type="ECO:0000256" key="2">
    <source>
        <dbReference type="SAM" id="MobiDB-lite"/>
    </source>
</evidence>
<feature type="compositionally biased region" description="Polar residues" evidence="2">
    <location>
        <begin position="81"/>
        <end position="97"/>
    </location>
</feature>
<dbReference type="OrthoDB" id="2914378at2759"/>
<dbReference type="GO" id="GO:0051015">
    <property type="term" value="F:actin filament binding"/>
    <property type="evidence" value="ECO:0007669"/>
    <property type="project" value="TreeGrafter"/>
</dbReference>